<reference evidence="3" key="1">
    <citation type="submission" date="2018-09" db="EMBL/GenBank/DDBJ databases">
        <title>Acidovorax cavernicola nov. sp. isolated from Gruta de las Maravillas (Aracena, Spain).</title>
        <authorList>
            <person name="Jurado V."/>
            <person name="Gutierrez-Patricio S."/>
            <person name="Gonzalez-Pimentel J.L."/>
            <person name="Miller A.Z."/>
            <person name="Laiz L."/>
            <person name="Saiz-Jimenez C."/>
        </authorList>
    </citation>
    <scope>NUCLEOTIDE SEQUENCE [LARGE SCALE GENOMIC DNA]</scope>
    <source>
        <strain evidence="3">1011MAR3C25</strain>
    </source>
</reference>
<comment type="caution">
    <text evidence="2">The sequence shown here is derived from an EMBL/GenBank/DDBJ whole genome shotgun (WGS) entry which is preliminary data.</text>
</comment>
<evidence type="ECO:0000313" key="2">
    <source>
        <dbReference type="EMBL" id="RJE86412.1"/>
    </source>
</evidence>
<gene>
    <name evidence="2" type="ORF">D3P04_06670</name>
</gene>
<dbReference type="Proteomes" id="UP000284202">
    <property type="component" value="Unassembled WGS sequence"/>
</dbReference>
<protein>
    <submittedName>
        <fullName evidence="2">Hemolysin</fullName>
    </submittedName>
</protein>
<evidence type="ECO:0000313" key="3">
    <source>
        <dbReference type="Proteomes" id="UP000284202"/>
    </source>
</evidence>
<dbReference type="Pfam" id="PF13403">
    <property type="entry name" value="Hint_2"/>
    <property type="match status" value="1"/>
</dbReference>
<dbReference type="InterPro" id="IPR028992">
    <property type="entry name" value="Hedgehog/Intein_dom"/>
</dbReference>
<name>A0A418SZN9_9RHOB</name>
<keyword evidence="3" id="KW-1185">Reference proteome</keyword>
<feature type="domain" description="Hedgehog/Intein (Hint)" evidence="1">
    <location>
        <begin position="206"/>
        <end position="351"/>
    </location>
</feature>
<organism evidence="2 3">
    <name type="scientific">Paracoccus onubensis</name>
    <dbReference type="NCBI Taxonomy" id="1675788"/>
    <lineage>
        <taxon>Bacteria</taxon>
        <taxon>Pseudomonadati</taxon>
        <taxon>Pseudomonadota</taxon>
        <taxon>Alphaproteobacteria</taxon>
        <taxon>Rhodobacterales</taxon>
        <taxon>Paracoccaceae</taxon>
        <taxon>Paracoccus</taxon>
    </lineage>
</organism>
<dbReference type="SUPFAM" id="SSF51294">
    <property type="entry name" value="Hedgehog/intein (Hint) domain"/>
    <property type="match status" value="1"/>
</dbReference>
<accession>A0A418SZN9</accession>
<proteinExistence type="predicted"/>
<evidence type="ECO:0000259" key="1">
    <source>
        <dbReference type="Pfam" id="PF13403"/>
    </source>
</evidence>
<sequence>MAYMTQLAGAVLALDELDLTIVEIPPTSVLNNFGSSDEISQYNVQDDGDAATLEQGDYLAPVTNGTATPGTYVGTGVIENAGLTLGSMTDNLLGLGVSVSVNPIDVDYFADENGNVYAITDEPLSDDRIMASLQVNLPGSNNLITIEVPVSELTDTLADLDPTGLLGPILGSAADLSQYIMDTAIITSTTDPAGTKLLGDDEHTVVCFVRGSLIETENGPVAVEHLSVGDRIITRDHGIQEIRWIGSTSLSSSVLEGNPSLRPVRIRAGALGENTPSSDLLVSPQHRVLVRSKIAQRMFGTMEVLVAAKQLCQLDGIDIAEVSEVEYFHFLFDQHEVVYSNGAETESLYTGPQALKSVSIAAREEIFSLFPQLRDAETVPSAARELPSGRKARKLAMRHLQHGKPLVS</sequence>
<dbReference type="Gene3D" id="2.170.16.10">
    <property type="entry name" value="Hedgehog/Intein (Hint) domain"/>
    <property type="match status" value="1"/>
</dbReference>
<dbReference type="InterPro" id="IPR036844">
    <property type="entry name" value="Hint_dom_sf"/>
</dbReference>
<dbReference type="EMBL" id="QZCG01000004">
    <property type="protein sequence ID" value="RJE86412.1"/>
    <property type="molecule type" value="Genomic_DNA"/>
</dbReference>
<dbReference type="AlphaFoldDB" id="A0A418SZN9"/>
<dbReference type="OrthoDB" id="6305173at2"/>
<dbReference type="RefSeq" id="WP_119747183.1">
    <property type="nucleotide sequence ID" value="NZ_QZCG01000004.1"/>
</dbReference>